<gene>
    <name evidence="2" type="ORF">PENSOL_c063G05503</name>
</gene>
<proteinExistence type="predicted"/>
<dbReference type="AlphaFoldDB" id="A0A1V6QKC5"/>
<name>A0A1V6QKC5_9EURO</name>
<keyword evidence="3" id="KW-1185">Reference proteome</keyword>
<dbReference type="EMBL" id="MDYO01000063">
    <property type="protein sequence ID" value="OQD89326.1"/>
    <property type="molecule type" value="Genomic_DNA"/>
</dbReference>
<evidence type="ECO:0000256" key="1">
    <source>
        <dbReference type="SAM" id="MobiDB-lite"/>
    </source>
</evidence>
<feature type="region of interest" description="Disordered" evidence="1">
    <location>
        <begin position="82"/>
        <end position="130"/>
    </location>
</feature>
<organism evidence="2 3">
    <name type="scientific">Penicillium solitum</name>
    <dbReference type="NCBI Taxonomy" id="60172"/>
    <lineage>
        <taxon>Eukaryota</taxon>
        <taxon>Fungi</taxon>
        <taxon>Dikarya</taxon>
        <taxon>Ascomycota</taxon>
        <taxon>Pezizomycotina</taxon>
        <taxon>Eurotiomycetes</taxon>
        <taxon>Eurotiomycetidae</taxon>
        <taxon>Eurotiales</taxon>
        <taxon>Aspergillaceae</taxon>
        <taxon>Penicillium</taxon>
    </lineage>
</organism>
<feature type="non-terminal residue" evidence="2">
    <location>
        <position position="156"/>
    </location>
</feature>
<sequence length="156" mass="17265">MLTGIRKVVSPWDLFSRAAEVPPGPHSVWTRRSFQVPRLASAVSGCNPCLSYLFVSPLGINGGDCDRQYPCNHCTRRRRPEECVYGSPPVNGPSRPSLPADQPETQPPQPVGSARPMRETAVDDSEAHWSREHSALARSFGYFEDSNSNTMALLRQ</sequence>
<feature type="compositionally biased region" description="Basic and acidic residues" evidence="1">
    <location>
        <begin position="116"/>
        <end position="130"/>
    </location>
</feature>
<accession>A0A1V6QKC5</accession>
<evidence type="ECO:0000313" key="2">
    <source>
        <dbReference type="EMBL" id="OQD89326.1"/>
    </source>
</evidence>
<dbReference type="STRING" id="60172.A0A1V6QKC5"/>
<comment type="caution">
    <text evidence="2">The sequence shown here is derived from an EMBL/GenBank/DDBJ whole genome shotgun (WGS) entry which is preliminary data.</text>
</comment>
<protein>
    <submittedName>
        <fullName evidence="2">Uncharacterized protein</fullName>
    </submittedName>
</protein>
<evidence type="ECO:0000313" key="3">
    <source>
        <dbReference type="Proteomes" id="UP000191612"/>
    </source>
</evidence>
<reference evidence="3" key="1">
    <citation type="journal article" date="2017" name="Nat. Microbiol.">
        <title>Global analysis of biosynthetic gene clusters reveals vast potential of secondary metabolite production in Penicillium species.</title>
        <authorList>
            <person name="Nielsen J.C."/>
            <person name="Grijseels S."/>
            <person name="Prigent S."/>
            <person name="Ji B."/>
            <person name="Dainat J."/>
            <person name="Nielsen K.F."/>
            <person name="Frisvad J.C."/>
            <person name="Workman M."/>
            <person name="Nielsen J."/>
        </authorList>
    </citation>
    <scope>NUCLEOTIDE SEQUENCE [LARGE SCALE GENOMIC DNA]</scope>
    <source>
        <strain evidence="3">IBT 29525</strain>
    </source>
</reference>
<dbReference type="Proteomes" id="UP000191612">
    <property type="component" value="Unassembled WGS sequence"/>
</dbReference>